<dbReference type="GO" id="GO:0020037">
    <property type="term" value="F:heme binding"/>
    <property type="evidence" value="ECO:0007669"/>
    <property type="project" value="InterPro"/>
</dbReference>
<dbReference type="SUPFAM" id="SSF47175">
    <property type="entry name" value="Cytochromes"/>
    <property type="match status" value="1"/>
</dbReference>
<dbReference type="EMBL" id="JX649872">
    <property type="protein sequence ID" value="AGC71444.1"/>
    <property type="molecule type" value="Genomic_DNA"/>
</dbReference>
<sequence>MTVRSLMTVCTLTVCVGLFGCKGAKPDGPLVGTESLHDLMESLESASKPLFDRSAGAALTDADVTTLTASANRVQAINAAVKTRFAGSKPPTFAGHSEQLEKGAQDVLAALTAKDTAALQAAVKTLGGACGGCHKEFK</sequence>
<dbReference type="Gene3D" id="1.20.120.10">
    <property type="entry name" value="Cytochrome c/b562"/>
    <property type="match status" value="1"/>
</dbReference>
<dbReference type="InterPro" id="IPR015984">
    <property type="entry name" value="Cyt_c_prime_subgr"/>
</dbReference>
<protein>
    <recommendedName>
        <fullName evidence="2">Cytochrome c</fullName>
    </recommendedName>
</protein>
<dbReference type="GO" id="GO:0022900">
    <property type="term" value="P:electron transport chain"/>
    <property type="evidence" value="ECO:0007669"/>
    <property type="project" value="InterPro"/>
</dbReference>
<evidence type="ECO:0000313" key="1">
    <source>
        <dbReference type="EMBL" id="AGC71444.1"/>
    </source>
</evidence>
<dbReference type="PROSITE" id="PS51009">
    <property type="entry name" value="CYTCII"/>
    <property type="match status" value="1"/>
</dbReference>
<reference evidence="1" key="1">
    <citation type="submission" date="2012-09" db="EMBL/GenBank/DDBJ databases">
        <title>Metagenomic Characterization of a Microbial Community in Wastewater Detects High Levels of Antibiotic Resistance.</title>
        <authorList>
            <person name="Abrams M."/>
            <person name="Caldwell A."/>
            <person name="Vandaei E."/>
            <person name="Lee W."/>
            <person name="Perrott J."/>
            <person name="Khan S.Y."/>
            <person name="Ta J."/>
            <person name="Romero D."/>
            <person name="Nguyen V."/>
            <person name="Pourmand N."/>
            <person name="Ouverney C.C."/>
        </authorList>
    </citation>
    <scope>NUCLEOTIDE SEQUENCE</scope>
</reference>
<dbReference type="InterPro" id="IPR010980">
    <property type="entry name" value="Cyt_c/b562"/>
</dbReference>
<dbReference type="PROSITE" id="PS51257">
    <property type="entry name" value="PROKAR_LIPOPROTEIN"/>
    <property type="match status" value="1"/>
</dbReference>
<dbReference type="GO" id="GO:0009055">
    <property type="term" value="F:electron transfer activity"/>
    <property type="evidence" value="ECO:0007669"/>
    <property type="project" value="InterPro"/>
</dbReference>
<dbReference type="AlphaFoldDB" id="L7VVD1"/>
<accession>L7VVD1</accession>
<dbReference type="GO" id="GO:0005506">
    <property type="term" value="F:iron ion binding"/>
    <property type="evidence" value="ECO:0007669"/>
    <property type="project" value="InterPro"/>
</dbReference>
<name>L7VVD1_9BACT</name>
<proteinExistence type="predicted"/>
<organism evidence="1">
    <name type="scientific">uncultured bacterium A1Q1_fos_1070</name>
    <dbReference type="NCBI Taxonomy" id="1256541"/>
    <lineage>
        <taxon>Bacteria</taxon>
        <taxon>environmental samples</taxon>
    </lineage>
</organism>
<evidence type="ECO:0008006" key="2">
    <source>
        <dbReference type="Google" id="ProtNLM"/>
    </source>
</evidence>
<dbReference type="Pfam" id="PF01322">
    <property type="entry name" value="Cytochrom_C_2"/>
    <property type="match status" value="1"/>
</dbReference>
<dbReference type="PRINTS" id="PR00608">
    <property type="entry name" value="CYTCHROMECII"/>
</dbReference>
<dbReference type="InterPro" id="IPR002321">
    <property type="entry name" value="Cyt_c_II"/>
</dbReference>